<feature type="transmembrane region" description="Helical" evidence="5">
    <location>
        <begin position="108"/>
        <end position="128"/>
    </location>
</feature>
<gene>
    <name evidence="7" type="ORF">ADN01_15985</name>
</gene>
<dbReference type="STRING" id="229921.ADN01_15985"/>
<evidence type="ECO:0000256" key="3">
    <source>
        <dbReference type="ARBA" id="ARBA00022989"/>
    </source>
</evidence>
<evidence type="ECO:0000256" key="5">
    <source>
        <dbReference type="SAM" id="Phobius"/>
    </source>
</evidence>
<dbReference type="Gene3D" id="1.20.1250.20">
    <property type="entry name" value="MFS general substrate transporter like domains"/>
    <property type="match status" value="2"/>
</dbReference>
<feature type="transmembrane region" description="Helical" evidence="5">
    <location>
        <begin position="404"/>
        <end position="423"/>
    </location>
</feature>
<keyword evidence="4 5" id="KW-0472">Membrane</keyword>
<feature type="transmembrane region" description="Helical" evidence="5">
    <location>
        <begin position="325"/>
        <end position="348"/>
    </location>
</feature>
<dbReference type="GO" id="GO:0005886">
    <property type="term" value="C:plasma membrane"/>
    <property type="evidence" value="ECO:0007669"/>
    <property type="project" value="UniProtKB-SubCell"/>
</dbReference>
<proteinExistence type="predicted"/>
<feature type="transmembrane region" description="Helical" evidence="5">
    <location>
        <begin position="159"/>
        <end position="176"/>
    </location>
</feature>
<dbReference type="InterPro" id="IPR020846">
    <property type="entry name" value="MFS_dom"/>
</dbReference>
<dbReference type="SUPFAM" id="SSF103473">
    <property type="entry name" value="MFS general substrate transporter"/>
    <property type="match status" value="1"/>
</dbReference>
<dbReference type="PROSITE" id="PS50850">
    <property type="entry name" value="MFS"/>
    <property type="match status" value="1"/>
</dbReference>
<feature type="transmembrane region" description="Helical" evidence="5">
    <location>
        <begin position="55"/>
        <end position="74"/>
    </location>
</feature>
<evidence type="ECO:0000256" key="4">
    <source>
        <dbReference type="ARBA" id="ARBA00023136"/>
    </source>
</evidence>
<dbReference type="Proteomes" id="UP000050501">
    <property type="component" value="Unassembled WGS sequence"/>
</dbReference>
<accession>A0A0P6X3D2</accession>
<feature type="transmembrane region" description="Helical" evidence="5">
    <location>
        <begin position="360"/>
        <end position="384"/>
    </location>
</feature>
<evidence type="ECO:0000313" key="8">
    <source>
        <dbReference type="Proteomes" id="UP000050501"/>
    </source>
</evidence>
<evidence type="ECO:0000259" key="6">
    <source>
        <dbReference type="PROSITE" id="PS50850"/>
    </source>
</evidence>
<dbReference type="PANTHER" id="PTHR23528:SF1">
    <property type="entry name" value="MAJOR FACILITATOR SUPERFAMILY (MFS) PROFILE DOMAIN-CONTAINING PROTEIN"/>
    <property type="match status" value="1"/>
</dbReference>
<reference evidence="7 8" key="1">
    <citation type="submission" date="2015-07" db="EMBL/GenBank/DDBJ databases">
        <title>Genome sequence of Levilinea saccharolytica DSM 16555.</title>
        <authorList>
            <person name="Hemp J."/>
            <person name="Ward L.M."/>
            <person name="Pace L.A."/>
            <person name="Fischer W.W."/>
        </authorList>
    </citation>
    <scope>NUCLEOTIDE SEQUENCE [LARGE SCALE GENOMIC DNA]</scope>
    <source>
        <strain evidence="7 8">KIBI-1</strain>
    </source>
</reference>
<dbReference type="OrthoDB" id="9607at2"/>
<dbReference type="Pfam" id="PF07690">
    <property type="entry name" value="MFS_1"/>
    <property type="match status" value="1"/>
</dbReference>
<feature type="transmembrane region" description="Helical" evidence="5">
    <location>
        <begin position="182"/>
        <end position="203"/>
    </location>
</feature>
<organism evidence="7 8">
    <name type="scientific">Levilinea saccharolytica</name>
    <dbReference type="NCBI Taxonomy" id="229921"/>
    <lineage>
        <taxon>Bacteria</taxon>
        <taxon>Bacillati</taxon>
        <taxon>Chloroflexota</taxon>
        <taxon>Anaerolineae</taxon>
        <taxon>Anaerolineales</taxon>
        <taxon>Anaerolineaceae</taxon>
        <taxon>Levilinea</taxon>
    </lineage>
</organism>
<dbReference type="RefSeq" id="WP_062419090.1">
    <property type="nucleotide sequence ID" value="NZ_DF967974.1"/>
</dbReference>
<dbReference type="AlphaFoldDB" id="A0A0P6X3D2"/>
<dbReference type="InterPro" id="IPR036259">
    <property type="entry name" value="MFS_trans_sf"/>
</dbReference>
<protein>
    <recommendedName>
        <fullName evidence="6">Major facilitator superfamily (MFS) profile domain-containing protein</fullName>
    </recommendedName>
</protein>
<feature type="transmembrane region" description="Helical" evidence="5">
    <location>
        <begin position="300"/>
        <end position="319"/>
    </location>
</feature>
<evidence type="ECO:0000256" key="2">
    <source>
        <dbReference type="ARBA" id="ARBA00022692"/>
    </source>
</evidence>
<dbReference type="PANTHER" id="PTHR23528">
    <property type="match status" value="1"/>
</dbReference>
<keyword evidence="2 5" id="KW-0812">Transmembrane</keyword>
<sequence length="436" mass="48052">MTSTPSSSPWLTRRVWAALLLLGFAGQLAWAVENQFFNTFLYNHITPDPRPISWMVSATALVATLTSIFMGTLSDRTRSRWGRRRPYLLAGYLMWGVFTALYPTSAQFHPIGLAIAMAILFDCIMTFWGSTANDAAFNAYVTDVTTQQNRGRVTGALEIMKWLSVLLVYGGAPLLIEAVGYPAFFYGVGALVFLVGLISGRLIHEPPAGPKPEGTYAQQMVAVFRPANLRRNRRILLVLSAVTLFTAAQNVFFPYLLIYLQHYIKLETLQYSILVAVAILVGGMLLAYPIGLLVDRWGRWPMAMLAVIAEMIGLLLFSFSRSFLALTLTGILWLAPTAAWTIATMAWTKDLFPQDQRGQFAGIYVLFYVLIPQILGALTGGWLGSTFGIPTLIDGKAGFIPTPLLFQVAAFATLLAAVPLFFLPRKNTPIGSLSED</sequence>
<feature type="domain" description="Major facilitator superfamily (MFS) profile" evidence="6">
    <location>
        <begin position="11"/>
        <end position="427"/>
    </location>
</feature>
<dbReference type="InterPro" id="IPR011701">
    <property type="entry name" value="MFS"/>
</dbReference>
<dbReference type="PATRIC" id="fig|229921.5.peg.2629"/>
<feature type="transmembrane region" description="Helical" evidence="5">
    <location>
        <begin position="86"/>
        <end position="102"/>
    </location>
</feature>
<comment type="caution">
    <text evidence="7">The sequence shown here is derived from an EMBL/GenBank/DDBJ whole genome shotgun (WGS) entry which is preliminary data.</text>
</comment>
<name>A0A0P6X3D2_9CHLR</name>
<feature type="transmembrane region" description="Helical" evidence="5">
    <location>
        <begin position="235"/>
        <end position="257"/>
    </location>
</feature>
<evidence type="ECO:0000313" key="7">
    <source>
        <dbReference type="EMBL" id="KPL77403.1"/>
    </source>
</evidence>
<comment type="subcellular location">
    <subcellularLocation>
        <location evidence="1">Cell membrane</location>
        <topology evidence="1">Multi-pass membrane protein</topology>
    </subcellularLocation>
</comment>
<dbReference type="GO" id="GO:0022857">
    <property type="term" value="F:transmembrane transporter activity"/>
    <property type="evidence" value="ECO:0007669"/>
    <property type="project" value="InterPro"/>
</dbReference>
<feature type="transmembrane region" description="Helical" evidence="5">
    <location>
        <begin position="269"/>
        <end position="288"/>
    </location>
</feature>
<evidence type="ECO:0000256" key="1">
    <source>
        <dbReference type="ARBA" id="ARBA00004651"/>
    </source>
</evidence>
<keyword evidence="8" id="KW-1185">Reference proteome</keyword>
<dbReference type="EMBL" id="LGCM01000060">
    <property type="protein sequence ID" value="KPL77403.1"/>
    <property type="molecule type" value="Genomic_DNA"/>
</dbReference>
<keyword evidence="3 5" id="KW-1133">Transmembrane helix</keyword>